<dbReference type="GO" id="GO:0016020">
    <property type="term" value="C:membrane"/>
    <property type="evidence" value="ECO:0007669"/>
    <property type="project" value="TreeGrafter"/>
</dbReference>
<dbReference type="GO" id="GO:0016787">
    <property type="term" value="F:hydrolase activity"/>
    <property type="evidence" value="ECO:0007669"/>
    <property type="project" value="UniProtKB-KW"/>
</dbReference>
<gene>
    <name evidence="4" type="ORF">L798_04513</name>
</gene>
<reference evidence="4 5" key="1">
    <citation type="journal article" date="2014" name="Nat. Commun.">
        <title>Molecular traces of alternative social organization in a termite genome.</title>
        <authorList>
            <person name="Terrapon N."/>
            <person name="Li C."/>
            <person name="Robertson H.M."/>
            <person name="Ji L."/>
            <person name="Meng X."/>
            <person name="Booth W."/>
            <person name="Chen Z."/>
            <person name="Childers C.P."/>
            <person name="Glastad K.M."/>
            <person name="Gokhale K."/>
            <person name="Gowin J."/>
            <person name="Gronenberg W."/>
            <person name="Hermansen R.A."/>
            <person name="Hu H."/>
            <person name="Hunt B.G."/>
            <person name="Huylmans A.K."/>
            <person name="Khalil S.M."/>
            <person name="Mitchell R.D."/>
            <person name="Munoz-Torres M.C."/>
            <person name="Mustard J.A."/>
            <person name="Pan H."/>
            <person name="Reese J.T."/>
            <person name="Scharf M.E."/>
            <person name="Sun F."/>
            <person name="Vogel H."/>
            <person name="Xiao J."/>
            <person name="Yang W."/>
            <person name="Yang Z."/>
            <person name="Yang Z."/>
            <person name="Zhou J."/>
            <person name="Zhu J."/>
            <person name="Brent C.S."/>
            <person name="Elsik C.G."/>
            <person name="Goodisman M.A."/>
            <person name="Liberles D.A."/>
            <person name="Roe R.M."/>
            <person name="Vargo E.L."/>
            <person name="Vilcinskas A."/>
            <person name="Wang J."/>
            <person name="Bornberg-Bauer E."/>
            <person name="Korb J."/>
            <person name="Zhang G."/>
            <person name="Liebig J."/>
        </authorList>
    </citation>
    <scope>NUCLEOTIDE SEQUENCE [LARGE SCALE GENOMIC DNA]</scope>
    <source>
        <tissue evidence="4">Whole organism</tissue>
    </source>
</reference>
<organism evidence="4 5">
    <name type="scientific">Zootermopsis nevadensis</name>
    <name type="common">Dampwood termite</name>
    <dbReference type="NCBI Taxonomy" id="136037"/>
    <lineage>
        <taxon>Eukaryota</taxon>
        <taxon>Metazoa</taxon>
        <taxon>Ecdysozoa</taxon>
        <taxon>Arthropoda</taxon>
        <taxon>Hexapoda</taxon>
        <taxon>Insecta</taxon>
        <taxon>Pterygota</taxon>
        <taxon>Neoptera</taxon>
        <taxon>Polyneoptera</taxon>
        <taxon>Dictyoptera</taxon>
        <taxon>Blattodea</taxon>
        <taxon>Blattoidea</taxon>
        <taxon>Termitoidae</taxon>
        <taxon>Termopsidae</taxon>
        <taxon>Zootermopsis</taxon>
    </lineage>
</organism>
<accession>A0A067RK64</accession>
<feature type="domain" description="AB hydrolase-1" evidence="3">
    <location>
        <begin position="12"/>
        <end position="156"/>
    </location>
</feature>
<dbReference type="ESTHER" id="zoone-a0a067rk64">
    <property type="family name" value="SERHL"/>
</dbReference>
<dbReference type="SUPFAM" id="SSF53474">
    <property type="entry name" value="alpha/beta-Hydrolases"/>
    <property type="match status" value="1"/>
</dbReference>
<dbReference type="OMA" id="PHPMIKF"/>
<dbReference type="Gene3D" id="3.40.50.1820">
    <property type="entry name" value="alpha/beta hydrolase"/>
    <property type="match status" value="1"/>
</dbReference>
<evidence type="ECO:0000256" key="1">
    <source>
        <dbReference type="ARBA" id="ARBA00008645"/>
    </source>
</evidence>
<dbReference type="Proteomes" id="UP000027135">
    <property type="component" value="Unassembled WGS sequence"/>
</dbReference>
<evidence type="ECO:0000313" key="5">
    <source>
        <dbReference type="Proteomes" id="UP000027135"/>
    </source>
</evidence>
<name>A0A067RK64_ZOONE</name>
<evidence type="ECO:0000259" key="3">
    <source>
        <dbReference type="Pfam" id="PF00561"/>
    </source>
</evidence>
<dbReference type="eggNOG" id="KOG1454">
    <property type="taxonomic scope" value="Eukaryota"/>
</dbReference>
<dbReference type="Pfam" id="PF00561">
    <property type="entry name" value="Abhydrolase_1"/>
    <property type="match status" value="1"/>
</dbReference>
<dbReference type="InParanoid" id="A0A067RK64"/>
<dbReference type="EMBL" id="KK852575">
    <property type="protein sequence ID" value="KDR21001.1"/>
    <property type="molecule type" value="Genomic_DNA"/>
</dbReference>
<evidence type="ECO:0000256" key="2">
    <source>
        <dbReference type="ARBA" id="ARBA00022801"/>
    </source>
</evidence>
<feature type="non-terminal residue" evidence="4">
    <location>
        <position position="1"/>
    </location>
</feature>
<keyword evidence="5" id="KW-1185">Reference proteome</keyword>
<dbReference type="InterPro" id="IPR000073">
    <property type="entry name" value="AB_hydrolase_1"/>
</dbReference>
<dbReference type="PANTHER" id="PTHR43798">
    <property type="entry name" value="MONOACYLGLYCEROL LIPASE"/>
    <property type="match status" value="1"/>
</dbReference>
<sequence>FTGKCWGSLNAKPVLCLHGYQDNAGTWDTLAPLLPHDISLLAVDLPGHGLSSHIPTGNAYHLLDFVLAIQRIVNHYGWKKISLMGHSFGSISGFVYSALYPEQVEHFIALDTIKRFNTDPARKLKNHGEILDKFLHLDSLDPKSSPSYIYEDAVEHLHKSMEKCTTKGGCEILSRRGTIKMTDGSYSFSRDARLKASVDLSYTWQYVLQFAANVKCKVLHIQALQGLTLEKPEEMDEFLDVLKKSAALYESHTVEGRHYVHLDFPERVAPIISDFLKQK</sequence>
<dbReference type="PANTHER" id="PTHR43798:SF14">
    <property type="entry name" value="SERINE HYDROLASE-LIKE PROTEIN DDB_G0286239"/>
    <property type="match status" value="1"/>
</dbReference>
<proteinExistence type="inferred from homology"/>
<keyword evidence="2" id="KW-0378">Hydrolase</keyword>
<comment type="similarity">
    <text evidence="1">Belongs to the AB hydrolase superfamily.</text>
</comment>
<protein>
    <recommendedName>
        <fullName evidence="3">AB hydrolase-1 domain-containing protein</fullName>
    </recommendedName>
</protein>
<dbReference type="AlphaFoldDB" id="A0A067RK64"/>
<dbReference type="InterPro" id="IPR029058">
    <property type="entry name" value="AB_hydrolase_fold"/>
</dbReference>
<evidence type="ECO:0000313" key="4">
    <source>
        <dbReference type="EMBL" id="KDR21001.1"/>
    </source>
</evidence>
<dbReference type="InterPro" id="IPR050266">
    <property type="entry name" value="AB_hydrolase_sf"/>
</dbReference>